<evidence type="ECO:0000313" key="5">
    <source>
        <dbReference type="Proteomes" id="UP000308121"/>
    </source>
</evidence>
<dbReference type="NCBIfam" id="NF033747">
    <property type="entry name" value="class_E_sortase"/>
    <property type="match status" value="1"/>
</dbReference>
<accession>A0A7Z8K221</accession>
<dbReference type="NCBIfam" id="TIGR01076">
    <property type="entry name" value="sortase_fam"/>
    <property type="match status" value="1"/>
</dbReference>
<evidence type="ECO:0000256" key="1">
    <source>
        <dbReference type="ARBA" id="ARBA00022801"/>
    </source>
</evidence>
<feature type="active site" description="Acyl-thioester intermediate" evidence="2">
    <location>
        <position position="208"/>
    </location>
</feature>
<proteinExistence type="predicted"/>
<dbReference type="CDD" id="cd05830">
    <property type="entry name" value="Sortase_E"/>
    <property type="match status" value="1"/>
</dbReference>
<dbReference type="InterPro" id="IPR005754">
    <property type="entry name" value="Sortase"/>
</dbReference>
<organism evidence="4 5">
    <name type="scientific">Cellulomonas hominis</name>
    <dbReference type="NCBI Taxonomy" id="156981"/>
    <lineage>
        <taxon>Bacteria</taxon>
        <taxon>Bacillati</taxon>
        <taxon>Actinomycetota</taxon>
        <taxon>Actinomycetes</taxon>
        <taxon>Micrococcales</taxon>
        <taxon>Cellulomonadaceae</taxon>
        <taxon>Cellulomonas</taxon>
    </lineage>
</organism>
<keyword evidence="3" id="KW-0812">Transmembrane</keyword>
<dbReference type="GO" id="GO:0016787">
    <property type="term" value="F:hydrolase activity"/>
    <property type="evidence" value="ECO:0007669"/>
    <property type="project" value="UniProtKB-KW"/>
</dbReference>
<dbReference type="InterPro" id="IPR053465">
    <property type="entry name" value="Sortase_Class_E"/>
</dbReference>
<evidence type="ECO:0000256" key="2">
    <source>
        <dbReference type="PIRSR" id="PIRSR605754-1"/>
    </source>
</evidence>
<evidence type="ECO:0000313" key="4">
    <source>
        <dbReference type="EMBL" id="TKR27318.1"/>
    </source>
</evidence>
<dbReference type="InterPro" id="IPR023365">
    <property type="entry name" value="Sortase_dom-sf"/>
</dbReference>
<dbReference type="Proteomes" id="UP000308121">
    <property type="component" value="Unassembled WGS sequence"/>
</dbReference>
<keyword evidence="1" id="KW-0378">Hydrolase</keyword>
<dbReference type="InterPro" id="IPR042003">
    <property type="entry name" value="Sortase_E"/>
</dbReference>
<keyword evidence="3" id="KW-1133">Transmembrane helix</keyword>
<dbReference type="OrthoDB" id="5242879at2"/>
<comment type="caution">
    <text evidence="4">The sequence shown here is derived from an EMBL/GenBank/DDBJ whole genome shotgun (WGS) entry which is preliminary data.</text>
</comment>
<dbReference type="Gene3D" id="2.40.260.10">
    <property type="entry name" value="Sortase"/>
    <property type="match status" value="1"/>
</dbReference>
<dbReference type="RefSeq" id="WP_154727863.1">
    <property type="nucleotide sequence ID" value="NZ_SZYE01000003.1"/>
</dbReference>
<feature type="transmembrane region" description="Helical" evidence="3">
    <location>
        <begin position="12"/>
        <end position="40"/>
    </location>
</feature>
<protein>
    <submittedName>
        <fullName evidence="4">Class E sortase</fullName>
    </submittedName>
</protein>
<dbReference type="Pfam" id="PF04203">
    <property type="entry name" value="Sortase"/>
    <property type="match status" value="1"/>
</dbReference>
<dbReference type="SUPFAM" id="SSF63817">
    <property type="entry name" value="Sortase"/>
    <property type="match status" value="1"/>
</dbReference>
<dbReference type="EMBL" id="SZYE01000003">
    <property type="protein sequence ID" value="TKR27318.1"/>
    <property type="molecule type" value="Genomic_DNA"/>
</dbReference>
<feature type="active site" description="Proton donor/acceptor" evidence="2">
    <location>
        <position position="140"/>
    </location>
</feature>
<reference evidence="4 5" key="1">
    <citation type="submission" date="2019-05" db="EMBL/GenBank/DDBJ databases">
        <title>Genome sequence of Cellulomonas hominis strain CS1.</title>
        <authorList>
            <person name="Belmont J."/>
            <person name="Maclea K.S."/>
        </authorList>
    </citation>
    <scope>NUCLEOTIDE SEQUENCE [LARGE SCALE GENOMIC DNA]</scope>
    <source>
        <strain evidence="4 5">CS1</strain>
    </source>
</reference>
<sequence>MSRTRRRSRCAPLRTAVAVCGELVVTVGVLALLYLVWLFWWTSVVAGRHAADAVEAFAVAAPAGSAQPAELRIGDPPVLPAAEPGETIGLLRVPRWSGLTANAMPVVEGTGADVLDRAAAGHYPGTQMPGDVGNVGLAGHRRTYGNSFRYVDRLRVGDPIVIETAETWYVYEVTGWEIVHPASSDVVAPVPHHPERAPTARMLTLTTCHSLTTGEYGNDHRWITYAELVGWLPRGDGTPAVLTATPR</sequence>
<name>A0A7Z8K221_9CELL</name>
<dbReference type="AlphaFoldDB" id="A0A7Z8K221"/>
<evidence type="ECO:0000256" key="3">
    <source>
        <dbReference type="SAM" id="Phobius"/>
    </source>
</evidence>
<keyword evidence="3" id="KW-0472">Membrane</keyword>
<gene>
    <name evidence="4" type="ORF">FA014_01055</name>
</gene>